<comment type="caution">
    <text evidence="1">The sequence shown here is derived from an EMBL/GenBank/DDBJ whole genome shotgun (WGS) entry which is preliminary data.</text>
</comment>
<name>A0A0P8BQ90_9HYPH</name>
<organism evidence="1 3">
    <name type="scientific">Saliniramus fredricksonii</name>
    <dbReference type="NCBI Taxonomy" id="1653334"/>
    <lineage>
        <taxon>Bacteria</taxon>
        <taxon>Pseudomonadati</taxon>
        <taxon>Pseudomonadota</taxon>
        <taxon>Alphaproteobacteria</taxon>
        <taxon>Hyphomicrobiales</taxon>
        <taxon>Salinarimonadaceae</taxon>
        <taxon>Saliniramus</taxon>
    </lineage>
</organism>
<reference evidence="2 4" key="2">
    <citation type="submission" date="2016-08" db="EMBL/GenBank/DDBJ databases">
        <authorList>
            <person name="Varghese N."/>
            <person name="Submissions Spin"/>
        </authorList>
    </citation>
    <scope>NUCLEOTIDE SEQUENCE [LARGE SCALE GENOMIC DNA]</scope>
    <source>
        <strain evidence="2 4">HL-109</strain>
    </source>
</reference>
<dbReference type="EMBL" id="FMBM01000002">
    <property type="protein sequence ID" value="SCC80184.1"/>
    <property type="molecule type" value="Genomic_DNA"/>
</dbReference>
<evidence type="ECO:0000313" key="4">
    <source>
        <dbReference type="Proteomes" id="UP000182800"/>
    </source>
</evidence>
<proteinExistence type="predicted"/>
<sequence length="263" mass="29187">MVSQAWSAFEKPLLQGISIDLTLDADVEDLMALALVHRDGHAAPLPSSHVSDRDSDHLSRNLAAGNNENVIGPTKDLNCTQSIGSAMIGPTRTVPGLVAQKRHCPSRHCAEDELSLIFRFTCFGIDDLDNEIHLVKYDRPLILPAECEADTEFRGAVGGMNICRREGRANSFEVLRIKALTAENDPRERGLFLRAESINQPEHERRRRHQHVAAVATHCFRDQRRIFVSQCQRESASFLDDPGGLILLITAAIAPFTEIALHL</sequence>
<reference evidence="1 3" key="1">
    <citation type="submission" date="2015-09" db="EMBL/GenBank/DDBJ databases">
        <title>Identification and resolution of microdiversity through metagenomic sequencing of parallel consortia.</title>
        <authorList>
            <person name="Nelson W.C."/>
            <person name="Romine M.F."/>
            <person name="Lindemann S.R."/>
        </authorList>
    </citation>
    <scope>NUCLEOTIDE SEQUENCE [LARGE SCALE GENOMIC DNA]</scope>
    <source>
        <strain evidence="1">HL-109</strain>
    </source>
</reference>
<protein>
    <submittedName>
        <fullName evidence="1">Uncharacterized protein</fullName>
    </submittedName>
</protein>
<dbReference type="AlphaFoldDB" id="A0A0P8BQ90"/>
<gene>
    <name evidence="2" type="ORF">GA0071312_1330</name>
    <name evidence="1" type="ORF">HLUCCO17_05945</name>
</gene>
<evidence type="ECO:0000313" key="1">
    <source>
        <dbReference type="EMBL" id="KPQ11729.1"/>
    </source>
</evidence>
<dbReference type="Proteomes" id="UP000050497">
    <property type="component" value="Unassembled WGS sequence"/>
</dbReference>
<evidence type="ECO:0000313" key="2">
    <source>
        <dbReference type="EMBL" id="SCC80184.1"/>
    </source>
</evidence>
<keyword evidence="4" id="KW-1185">Reference proteome</keyword>
<dbReference type="EMBL" id="LJSX01000006">
    <property type="protein sequence ID" value="KPQ11729.1"/>
    <property type="molecule type" value="Genomic_DNA"/>
</dbReference>
<dbReference type="Proteomes" id="UP000182800">
    <property type="component" value="Unassembled WGS sequence"/>
</dbReference>
<accession>A0A0P8BQ90</accession>
<evidence type="ECO:0000313" key="3">
    <source>
        <dbReference type="Proteomes" id="UP000050497"/>
    </source>
</evidence>